<protein>
    <submittedName>
        <fullName evidence="3">NigD-like protein</fullName>
    </submittedName>
</protein>
<dbReference type="Proteomes" id="UP001319045">
    <property type="component" value="Chromosome"/>
</dbReference>
<dbReference type="Gene3D" id="2.60.40.2370">
    <property type="entry name" value="NigD-like, C-terminal beta sandwich domain"/>
    <property type="match status" value="1"/>
</dbReference>
<dbReference type="Pfam" id="PF12667">
    <property type="entry name" value="NigD_N"/>
    <property type="match status" value="1"/>
</dbReference>
<sequence>MPVLQSCLNDDNDDSNYSMQYPSAIVTVKNEGGKLMLQLDDSTKLYPSNITKPPYGDKEVRALVNYNKINSSNTNSVYVNWIDSIRTKNMVADLGTNNDTKYGTDPVEIVNDWVTVVEDGYLTLRFRTYFGYNVTHELNLVKGSNPYEVVLHHNANGDKSGILKDGLIAFKLDSLPDTEGKTVDLTVKWNSFSGEKTAKFKYRSRPTSK</sequence>
<evidence type="ECO:0000313" key="3">
    <source>
        <dbReference type="EMBL" id="BCS84289.1"/>
    </source>
</evidence>
<dbReference type="InterPro" id="IPR024299">
    <property type="entry name" value="NigD-like_OB_dom"/>
</dbReference>
<name>A0ABM7NUV4_9BACT</name>
<evidence type="ECO:0000259" key="1">
    <source>
        <dbReference type="Pfam" id="PF12667"/>
    </source>
</evidence>
<keyword evidence="4" id="KW-1185">Reference proteome</keyword>
<proteinExistence type="predicted"/>
<dbReference type="EMBL" id="AP024484">
    <property type="protein sequence ID" value="BCS84289.1"/>
    <property type="molecule type" value="Genomic_DNA"/>
</dbReference>
<dbReference type="Gene3D" id="2.40.50.500">
    <property type="entry name" value="NigD-like N-terminal OB domain"/>
    <property type="match status" value="1"/>
</dbReference>
<evidence type="ECO:0000313" key="4">
    <source>
        <dbReference type="Proteomes" id="UP001319045"/>
    </source>
</evidence>
<dbReference type="InterPro" id="IPR035376">
    <property type="entry name" value="NigD_C"/>
</dbReference>
<gene>
    <name evidence="3" type="ORF">prwr041_01820</name>
</gene>
<reference evidence="3 4" key="1">
    <citation type="journal article" date="2022" name="Int. J. Syst. Evol. Microbiol.">
        <title>Prevotella herbatica sp. nov., a plant polysaccharide-decomposing anaerobic bacterium isolated from a methanogenic reactor.</title>
        <authorList>
            <person name="Uek A."/>
            <person name="Tonouchi A."/>
            <person name="Kaku N."/>
            <person name="Ueki K."/>
        </authorList>
    </citation>
    <scope>NUCLEOTIDE SEQUENCE [LARGE SCALE GENOMIC DNA]</scope>
    <source>
        <strain evidence="3 4">WR041</strain>
    </source>
</reference>
<dbReference type="InterPro" id="IPR038143">
    <property type="entry name" value="NigD-like_C_dom_sf"/>
</dbReference>
<organism evidence="3 4">
    <name type="scientific">Prevotella herbatica</name>
    <dbReference type="NCBI Taxonomy" id="2801997"/>
    <lineage>
        <taxon>Bacteria</taxon>
        <taxon>Pseudomonadati</taxon>
        <taxon>Bacteroidota</taxon>
        <taxon>Bacteroidia</taxon>
        <taxon>Bacteroidales</taxon>
        <taxon>Prevotellaceae</taxon>
        <taxon>Prevotella</taxon>
    </lineage>
</organism>
<accession>A0ABM7NUV4</accession>
<evidence type="ECO:0000259" key="2">
    <source>
        <dbReference type="Pfam" id="PF17415"/>
    </source>
</evidence>
<dbReference type="Pfam" id="PF17415">
    <property type="entry name" value="NigD_C"/>
    <property type="match status" value="1"/>
</dbReference>
<feature type="domain" description="NigD-like N-terminal OB" evidence="1">
    <location>
        <begin position="25"/>
        <end position="85"/>
    </location>
</feature>
<feature type="domain" description="NigD-like C-terminal" evidence="2">
    <location>
        <begin position="92"/>
        <end position="202"/>
    </location>
</feature>
<dbReference type="InterPro" id="IPR038179">
    <property type="entry name" value="NigD-like_N_sf"/>
</dbReference>